<dbReference type="InterPro" id="IPR051681">
    <property type="entry name" value="Ser/Thr_Kinases-Pseudokinases"/>
</dbReference>
<protein>
    <recommendedName>
        <fullName evidence="6">Protein kinase domain-containing protein</fullName>
    </recommendedName>
</protein>
<dbReference type="Proteomes" id="UP001281761">
    <property type="component" value="Unassembled WGS sequence"/>
</dbReference>
<reference evidence="7 8" key="1">
    <citation type="journal article" date="2022" name="bioRxiv">
        <title>Genomics of Preaxostyla Flagellates Illuminates Evolutionary Transitions and the Path Towards Mitochondrial Loss.</title>
        <authorList>
            <person name="Novak L.V.F."/>
            <person name="Treitli S.C."/>
            <person name="Pyrih J."/>
            <person name="Halakuc P."/>
            <person name="Pipaliya S.V."/>
            <person name="Vacek V."/>
            <person name="Brzon O."/>
            <person name="Soukal P."/>
            <person name="Eme L."/>
            <person name="Dacks J.B."/>
            <person name="Karnkowska A."/>
            <person name="Elias M."/>
            <person name="Hampl V."/>
        </authorList>
    </citation>
    <scope>NUCLEOTIDE SEQUENCE [LARGE SCALE GENOMIC DNA]</scope>
    <source>
        <strain evidence="7">NAU3</strain>
        <tissue evidence="7">Gut</tissue>
    </source>
</reference>
<dbReference type="InterPro" id="IPR001245">
    <property type="entry name" value="Ser-Thr/Tyr_kinase_cat_dom"/>
</dbReference>
<dbReference type="InterPro" id="IPR011009">
    <property type="entry name" value="Kinase-like_dom_sf"/>
</dbReference>
<evidence type="ECO:0000256" key="1">
    <source>
        <dbReference type="ARBA" id="ARBA00022679"/>
    </source>
</evidence>
<keyword evidence="5" id="KW-1133">Transmembrane helix</keyword>
<dbReference type="SUPFAM" id="SSF51126">
    <property type="entry name" value="Pectin lyase-like"/>
    <property type="match status" value="2"/>
</dbReference>
<dbReference type="SMART" id="SM00220">
    <property type="entry name" value="S_TKc"/>
    <property type="match status" value="1"/>
</dbReference>
<accession>A0ABQ9XGC2</accession>
<keyword evidence="5" id="KW-0812">Transmembrane</keyword>
<feature type="transmembrane region" description="Helical" evidence="5">
    <location>
        <begin position="713"/>
        <end position="739"/>
    </location>
</feature>
<evidence type="ECO:0000256" key="4">
    <source>
        <dbReference type="ARBA" id="ARBA00022840"/>
    </source>
</evidence>
<name>A0ABQ9XGC2_9EUKA</name>
<dbReference type="SUPFAM" id="SSF56112">
    <property type="entry name" value="Protein kinase-like (PK-like)"/>
    <property type="match status" value="1"/>
</dbReference>
<keyword evidence="8" id="KW-1185">Reference proteome</keyword>
<keyword evidence="4" id="KW-0067">ATP-binding</keyword>
<keyword evidence="1" id="KW-0808">Transferase</keyword>
<organism evidence="7 8">
    <name type="scientific">Blattamonas nauphoetae</name>
    <dbReference type="NCBI Taxonomy" id="2049346"/>
    <lineage>
        <taxon>Eukaryota</taxon>
        <taxon>Metamonada</taxon>
        <taxon>Preaxostyla</taxon>
        <taxon>Oxymonadida</taxon>
        <taxon>Blattamonas</taxon>
    </lineage>
</organism>
<evidence type="ECO:0000256" key="3">
    <source>
        <dbReference type="ARBA" id="ARBA00022777"/>
    </source>
</evidence>
<sequence>MLGCVVSLTSSHLSGSTIRDVNTVGCVLCSNSSFSSLLPSPNTDSDEEPSIILDGSITQQFDESTEYEFDHYYTQNKISVNFSHCHFSGDRHQPTGRPISFERYPGTITILSCSFHNIHTTGYSSGTLYISQDFYDSNPCEVRLCNFTSCMSTQPGNGLYISHANVASVVDCRFIDCGPASSSSSGCGGLYFYATKDCVSTLTGLLFSSCSSDSDPGGMYLSSNTHHLTFSSCRFSDCLSLSSSGGGVDGMLSNSNGAQHISNLIFEACSSQRAGGGLYLMCMNSLSLVDVQFIGCQTTTISSSSFGGGFMTSVLGDYLELIGCEFVNCSSPSLGGAAYINSPKNFSMMDCVVKGCTSATGAIMMAWSSSSATHLFSFTRVQFIENRVGNPRVYYNTPLKENATAFPDFFAYPTSGLDRPLSFDECFTTTIPNCAGMYTVVQVEGEGGPVDVYERVEHAAFDKIGPLLTGAPKVRFDGTTGRLKMEIEGSVPKVSQKYSVRIREELDKTEVGGEIEIVDGTGTFVSLSGESLKFVTGYTITSIVGVVPTSSSSSCYSSSASLLSNGVTVHRAAWPFHLAATPSFVSFTTPECPPSLKSATAYLITAEPNYAYVILLFNKEVFGSFDIVVEEEGQDVTITVPVVGTSLTGESSRFVVVGDKRTLTHDTTYSIKSISPTPNVSSSEVWMRNPVSLHIPKSPYDPKKSMSPEMKKLLSWLIPLVVSLLVVLLIVIVVFVVVYRRKKNGEPAQKEMEGLEQEDEVKVEDVDLGDNTNGLMRTDGMSHSAFGSSHDDATRIERSDGIVDSQSRTKGELVEVMACSGDFGITSAPMTNTLYSVLHKEHREIGKRGVGIQIVNGLKQVVTTRGWSDVLTRLSSHWILIDGSGNVQLKLQMNASEAEQEIVQAQMQHPQALPNVDGNPNHATEMSQGAETDKTGMDGMRWRAPEVVAGGGKGVSVDGSKASVFSLGLILWEIETGQVPFGELDAVNAQRQSGTGIGPKMDALKNEEFIALIHRCVSVDPKQRPTLSEIGEFLCSHRDETIGGSGNEMKE</sequence>
<proteinExistence type="predicted"/>
<dbReference type="Pfam" id="PF07714">
    <property type="entry name" value="PK_Tyr_Ser-Thr"/>
    <property type="match status" value="1"/>
</dbReference>
<evidence type="ECO:0000256" key="5">
    <source>
        <dbReference type="SAM" id="Phobius"/>
    </source>
</evidence>
<dbReference type="InterPro" id="IPR000719">
    <property type="entry name" value="Prot_kinase_dom"/>
</dbReference>
<evidence type="ECO:0000256" key="2">
    <source>
        <dbReference type="ARBA" id="ARBA00022741"/>
    </source>
</evidence>
<evidence type="ECO:0000313" key="7">
    <source>
        <dbReference type="EMBL" id="KAK2951518.1"/>
    </source>
</evidence>
<dbReference type="PANTHER" id="PTHR44329">
    <property type="entry name" value="SERINE/THREONINE-PROTEIN KINASE TNNI3K-RELATED"/>
    <property type="match status" value="1"/>
</dbReference>
<comment type="caution">
    <text evidence="7">The sequence shown here is derived from an EMBL/GenBank/DDBJ whole genome shotgun (WGS) entry which is preliminary data.</text>
</comment>
<keyword evidence="2" id="KW-0547">Nucleotide-binding</keyword>
<keyword evidence="3" id="KW-0418">Kinase</keyword>
<evidence type="ECO:0000313" key="8">
    <source>
        <dbReference type="Proteomes" id="UP001281761"/>
    </source>
</evidence>
<dbReference type="EMBL" id="JARBJD010000117">
    <property type="protein sequence ID" value="KAK2951518.1"/>
    <property type="molecule type" value="Genomic_DNA"/>
</dbReference>
<keyword evidence="5" id="KW-0472">Membrane</keyword>
<evidence type="ECO:0000259" key="6">
    <source>
        <dbReference type="PROSITE" id="PS50011"/>
    </source>
</evidence>
<feature type="domain" description="Protein kinase" evidence="6">
    <location>
        <begin position="637"/>
        <end position="1034"/>
    </location>
</feature>
<dbReference type="InterPro" id="IPR011050">
    <property type="entry name" value="Pectin_lyase_fold/virulence"/>
</dbReference>
<gene>
    <name evidence="7" type="ORF">BLNAU_13540</name>
</gene>
<dbReference type="PROSITE" id="PS50011">
    <property type="entry name" value="PROTEIN_KINASE_DOM"/>
    <property type="match status" value="1"/>
</dbReference>
<dbReference type="PANTHER" id="PTHR44329:SF288">
    <property type="entry name" value="MITOGEN-ACTIVATED PROTEIN KINASE KINASE KINASE 20"/>
    <property type="match status" value="1"/>
</dbReference>
<dbReference type="Gene3D" id="1.10.510.10">
    <property type="entry name" value="Transferase(Phosphotransferase) domain 1"/>
    <property type="match status" value="1"/>
</dbReference>